<keyword evidence="1" id="KW-0732">Signal</keyword>
<protein>
    <recommendedName>
        <fullName evidence="4">Porin</fullName>
    </recommendedName>
</protein>
<organism evidence="2 3">
    <name type="scientific">Methylobacterium jeotgali</name>
    <dbReference type="NCBI Taxonomy" id="381630"/>
    <lineage>
        <taxon>Bacteria</taxon>
        <taxon>Pseudomonadati</taxon>
        <taxon>Pseudomonadota</taxon>
        <taxon>Alphaproteobacteria</taxon>
        <taxon>Hyphomicrobiales</taxon>
        <taxon>Methylobacteriaceae</taxon>
        <taxon>Methylobacterium</taxon>
    </lineage>
</organism>
<keyword evidence="3" id="KW-1185">Reference proteome</keyword>
<reference evidence="2" key="2">
    <citation type="submission" date="2021-08" db="EMBL/GenBank/DDBJ databases">
        <authorList>
            <person name="Tani A."/>
            <person name="Ola A."/>
            <person name="Ogura Y."/>
            <person name="Katsura K."/>
            <person name="Hayashi T."/>
        </authorList>
    </citation>
    <scope>NUCLEOTIDE SEQUENCE</scope>
    <source>
        <strain evidence="2">LMG 23639</strain>
    </source>
</reference>
<dbReference type="RefSeq" id="WP_238274777.1">
    <property type="nucleotide sequence ID" value="NZ_BPQR01000023.1"/>
</dbReference>
<evidence type="ECO:0000313" key="3">
    <source>
        <dbReference type="Proteomes" id="UP001055102"/>
    </source>
</evidence>
<dbReference type="Proteomes" id="UP001055102">
    <property type="component" value="Unassembled WGS sequence"/>
</dbReference>
<dbReference type="EMBL" id="BPQR01000023">
    <property type="protein sequence ID" value="GJE06147.1"/>
    <property type="molecule type" value="Genomic_DNA"/>
</dbReference>
<sequence>MRTGITVFAAAIAVSLAATPFVMGAGKALATQDSASAAPAPVTVIPVEVAPVSVAPQPEACARKVRVVYTGYGQPACR</sequence>
<feature type="chain" id="PRO_5045551968" description="Porin" evidence="1">
    <location>
        <begin position="25"/>
        <end position="78"/>
    </location>
</feature>
<name>A0ABQ4SSR9_9HYPH</name>
<gene>
    <name evidence="2" type="ORF">AOPFMNJM_1460</name>
</gene>
<proteinExistence type="predicted"/>
<feature type="signal peptide" evidence="1">
    <location>
        <begin position="1"/>
        <end position="24"/>
    </location>
</feature>
<accession>A0ABQ4SSR9</accession>
<evidence type="ECO:0000313" key="2">
    <source>
        <dbReference type="EMBL" id="GJE06147.1"/>
    </source>
</evidence>
<reference evidence="2" key="1">
    <citation type="journal article" date="2021" name="Front. Microbiol.">
        <title>Comprehensive Comparative Genomics and Phenotyping of Methylobacterium Species.</title>
        <authorList>
            <person name="Alessa O."/>
            <person name="Ogura Y."/>
            <person name="Fujitani Y."/>
            <person name="Takami H."/>
            <person name="Hayashi T."/>
            <person name="Sahin N."/>
            <person name="Tani A."/>
        </authorList>
    </citation>
    <scope>NUCLEOTIDE SEQUENCE</scope>
    <source>
        <strain evidence="2">LMG 23639</strain>
    </source>
</reference>
<comment type="caution">
    <text evidence="2">The sequence shown here is derived from an EMBL/GenBank/DDBJ whole genome shotgun (WGS) entry which is preliminary data.</text>
</comment>
<evidence type="ECO:0008006" key="4">
    <source>
        <dbReference type="Google" id="ProtNLM"/>
    </source>
</evidence>
<evidence type="ECO:0000256" key="1">
    <source>
        <dbReference type="SAM" id="SignalP"/>
    </source>
</evidence>